<feature type="compositionally biased region" description="Acidic residues" evidence="1">
    <location>
        <begin position="320"/>
        <end position="329"/>
    </location>
</feature>
<dbReference type="OrthoDB" id="539213at2759"/>
<evidence type="ECO:0000313" key="3">
    <source>
        <dbReference type="Proteomes" id="UP000310108"/>
    </source>
</evidence>
<name>A0A4U6XEA8_9PEZI</name>
<organism evidence="2 3">
    <name type="scientific">Colletotrichum tanaceti</name>
    <dbReference type="NCBI Taxonomy" id="1306861"/>
    <lineage>
        <taxon>Eukaryota</taxon>
        <taxon>Fungi</taxon>
        <taxon>Dikarya</taxon>
        <taxon>Ascomycota</taxon>
        <taxon>Pezizomycotina</taxon>
        <taxon>Sordariomycetes</taxon>
        <taxon>Hypocreomycetidae</taxon>
        <taxon>Glomerellales</taxon>
        <taxon>Glomerellaceae</taxon>
        <taxon>Colletotrichum</taxon>
        <taxon>Colletotrichum destructivum species complex</taxon>
    </lineage>
</organism>
<dbReference type="EMBL" id="PJEX01000153">
    <property type="protein sequence ID" value="TKW54131.1"/>
    <property type="molecule type" value="Genomic_DNA"/>
</dbReference>
<evidence type="ECO:0000313" key="2">
    <source>
        <dbReference type="EMBL" id="TKW54131.1"/>
    </source>
</evidence>
<feature type="region of interest" description="Disordered" evidence="1">
    <location>
        <begin position="348"/>
        <end position="368"/>
    </location>
</feature>
<reference evidence="2 3" key="1">
    <citation type="journal article" date="2019" name="PLoS ONE">
        <title>Comparative genome analysis indicates high evolutionary potential of pathogenicity genes in Colletotrichum tanaceti.</title>
        <authorList>
            <person name="Lelwala R.V."/>
            <person name="Korhonen P.K."/>
            <person name="Young N.D."/>
            <person name="Scott J.B."/>
            <person name="Ades P.A."/>
            <person name="Gasser R.B."/>
            <person name="Taylor P.W.J."/>
        </authorList>
    </citation>
    <scope>NUCLEOTIDE SEQUENCE [LARGE SCALE GENOMIC DNA]</scope>
    <source>
        <strain evidence="2">BRIP57314</strain>
    </source>
</reference>
<sequence>MEVLSGVSSGFAVVSLALQLAEKVTRIHDFWRSVRDAPVQILIIGLLYDPLLKTMTFAFSDRFCDSFCELLRQHRPILQYPDLVLRRCILEFCARCSFGAFKDILSLGETLLEPEVRGESILDLLARREWDESGLTARLRFLQNRGVDLLSVSKERDFTPFSIAAQSPNALKCWVASLQNCGIDDREIVAVQLSSSTFVLFRGGWEWESETLHHLLTVCKGLPVIQREHRRCTLCSVGTMDGLEHQPWWLGIGAGLSTRNCICRLLSLVGSRYRDLCPSREHECDLGWNNILGDDKVDVEDVAMEETGQNTDDDSRGPEYEDEQPDYEDEWKPGEWMCKECWNGYDERDSGSEVEEEPRLKIPGSFVY</sequence>
<protein>
    <submittedName>
        <fullName evidence="2">Uncharacterized protein</fullName>
    </submittedName>
</protein>
<dbReference type="AlphaFoldDB" id="A0A4U6XEA8"/>
<proteinExistence type="predicted"/>
<accession>A0A4U6XEA8</accession>
<keyword evidence="3" id="KW-1185">Reference proteome</keyword>
<dbReference type="Proteomes" id="UP000310108">
    <property type="component" value="Unassembled WGS sequence"/>
</dbReference>
<gene>
    <name evidence="2" type="ORF">CTA1_6402</name>
</gene>
<comment type="caution">
    <text evidence="2">The sequence shown here is derived from an EMBL/GenBank/DDBJ whole genome shotgun (WGS) entry which is preliminary data.</text>
</comment>
<evidence type="ECO:0000256" key="1">
    <source>
        <dbReference type="SAM" id="MobiDB-lite"/>
    </source>
</evidence>
<feature type="region of interest" description="Disordered" evidence="1">
    <location>
        <begin position="306"/>
        <end position="329"/>
    </location>
</feature>